<dbReference type="SUPFAM" id="SSF57884">
    <property type="entry name" value="Ada DNA repair protein, N-terminal domain (N-Ada 10)"/>
    <property type="match status" value="1"/>
</dbReference>
<feature type="chain" id="PRO_5038769927" description="Ada DNA repair metal-binding domain-containing protein" evidence="2">
    <location>
        <begin position="25"/>
        <end position="72"/>
    </location>
</feature>
<evidence type="ECO:0000313" key="4">
    <source>
        <dbReference type="EMBL" id="KMO87201.1"/>
    </source>
</evidence>
<evidence type="ECO:0000256" key="1">
    <source>
        <dbReference type="ARBA" id="ARBA00023159"/>
    </source>
</evidence>
<dbReference type="InterPro" id="IPR035451">
    <property type="entry name" value="Ada-like_dom_sf"/>
</dbReference>
<reference evidence="4 5" key="1">
    <citation type="submission" date="2015-06" db="EMBL/GenBank/DDBJ databases">
        <title>Draft genome sequence of beer spoilage bacterium Megasphaera cerevisiae type strain 20462.</title>
        <authorList>
            <person name="Kutumbaka K."/>
            <person name="Pasmowitz J."/>
            <person name="Mategko J."/>
            <person name="Reyes D."/>
            <person name="Friedrich A."/>
            <person name="Han S."/>
            <person name="Martens-Habbena W."/>
            <person name="Neal-McKinney J."/>
            <person name="Janagama H.K."/>
            <person name="Nadala C."/>
            <person name="Samadpour M."/>
        </authorList>
    </citation>
    <scope>NUCLEOTIDE SEQUENCE [LARGE SCALE GENOMIC DNA]</scope>
    <source>
        <strain evidence="4 5">DSM 20462</strain>
    </source>
</reference>
<dbReference type="Gene3D" id="3.40.10.10">
    <property type="entry name" value="DNA Methylphosphotriester Repair Domain"/>
    <property type="match status" value="1"/>
</dbReference>
<dbReference type="Proteomes" id="UP000036503">
    <property type="component" value="Unassembled WGS sequence"/>
</dbReference>
<dbReference type="Pfam" id="PF02805">
    <property type="entry name" value="Ada_Zn_binding"/>
    <property type="match status" value="1"/>
</dbReference>
<dbReference type="InParanoid" id="A0A0J6ZQH0"/>
<evidence type="ECO:0000256" key="2">
    <source>
        <dbReference type="SAM" id="SignalP"/>
    </source>
</evidence>
<evidence type="ECO:0000259" key="3">
    <source>
        <dbReference type="Pfam" id="PF02805"/>
    </source>
</evidence>
<dbReference type="PATRIC" id="fig|1122219.3.peg.3102"/>
<protein>
    <recommendedName>
        <fullName evidence="3">Ada DNA repair metal-binding domain-containing protein</fullName>
    </recommendedName>
</protein>
<gene>
    <name evidence="4" type="ORF">AB840_04000</name>
</gene>
<proteinExistence type="predicted"/>
<organism evidence="4 5">
    <name type="scientific">Megasphaera cerevisiae DSM 20462</name>
    <dbReference type="NCBI Taxonomy" id="1122219"/>
    <lineage>
        <taxon>Bacteria</taxon>
        <taxon>Bacillati</taxon>
        <taxon>Bacillota</taxon>
        <taxon>Negativicutes</taxon>
        <taxon>Veillonellales</taxon>
        <taxon>Veillonellaceae</taxon>
        <taxon>Megasphaera</taxon>
    </lineage>
</organism>
<dbReference type="EMBL" id="LEKT01000008">
    <property type="protein sequence ID" value="KMO87201.1"/>
    <property type="molecule type" value="Genomic_DNA"/>
</dbReference>
<comment type="caution">
    <text evidence="4">The sequence shown here is derived from an EMBL/GenBank/DDBJ whole genome shotgun (WGS) entry which is preliminary data.</text>
</comment>
<dbReference type="InterPro" id="IPR004026">
    <property type="entry name" value="Ada_DNA_repair_Zn-bd"/>
</dbReference>
<dbReference type="GO" id="GO:0008270">
    <property type="term" value="F:zinc ion binding"/>
    <property type="evidence" value="ECO:0007669"/>
    <property type="project" value="InterPro"/>
</dbReference>
<feature type="signal peptide" evidence="2">
    <location>
        <begin position="1"/>
        <end position="24"/>
    </location>
</feature>
<dbReference type="GO" id="GO:0003677">
    <property type="term" value="F:DNA binding"/>
    <property type="evidence" value="ECO:0007669"/>
    <property type="project" value="InterPro"/>
</dbReference>
<dbReference type="GO" id="GO:0006281">
    <property type="term" value="P:DNA repair"/>
    <property type="evidence" value="ECO:0007669"/>
    <property type="project" value="InterPro"/>
</dbReference>
<dbReference type="AlphaFoldDB" id="A0A0J6ZQH0"/>
<feature type="domain" description="Ada DNA repair metal-binding" evidence="3">
    <location>
        <begin position="23"/>
        <end position="72"/>
    </location>
</feature>
<sequence>MNVLRKILPLTLIFTLAIAAMAWAYVGNARSHIFHTDDCRYVYRMNDSNKVYFDDRDEAINDGYRPCKVCQP</sequence>
<keyword evidence="1" id="KW-0010">Activator</keyword>
<dbReference type="GO" id="GO:0006355">
    <property type="term" value="P:regulation of DNA-templated transcription"/>
    <property type="evidence" value="ECO:0007669"/>
    <property type="project" value="InterPro"/>
</dbReference>
<evidence type="ECO:0000313" key="5">
    <source>
        <dbReference type="Proteomes" id="UP000036503"/>
    </source>
</evidence>
<name>A0A0J6ZQH0_9FIRM</name>
<dbReference type="RefSeq" id="WP_048513544.1">
    <property type="nucleotide sequence ID" value="NZ_FUXD01000008.1"/>
</dbReference>
<dbReference type="GO" id="GO:0008168">
    <property type="term" value="F:methyltransferase activity"/>
    <property type="evidence" value="ECO:0007669"/>
    <property type="project" value="InterPro"/>
</dbReference>
<dbReference type="OrthoDB" id="9785929at2"/>
<accession>A0A0J6ZQH0</accession>
<keyword evidence="5" id="KW-1185">Reference proteome</keyword>
<keyword evidence="2" id="KW-0732">Signal</keyword>